<comment type="caution">
    <text evidence="1">The sequence shown here is derived from an EMBL/GenBank/DDBJ whole genome shotgun (WGS) entry which is preliminary data.</text>
</comment>
<keyword evidence="2" id="KW-1185">Reference proteome</keyword>
<dbReference type="EMBL" id="BMAO01027961">
    <property type="protein sequence ID" value="GFR20985.1"/>
    <property type="molecule type" value="Genomic_DNA"/>
</dbReference>
<name>A0A8X6J5G9_TRICU</name>
<accession>A0A8X6J5G9</accession>
<dbReference type="InterPro" id="IPR006429">
    <property type="entry name" value="Phage_lambda_portal"/>
</dbReference>
<dbReference type="NCBIfam" id="TIGR01539">
    <property type="entry name" value="portal_lambda"/>
    <property type="match status" value="1"/>
</dbReference>
<sequence length="210" mass="23262">MFAGFITRLDPEANIMGEGESNEHGVALSGLEPGTMQLLDPGEDIKFSEPSDVGGSYEAFMKQQLRAIAVGMGITYEQLTGDLSGVNYSSIRAGLIEFRRRCGMLQHNIMVFQFCRPLAILSGELDIGEKKGGKEEVKWIAQGFDWVDPLKDQQAQQMAVRNGFKSRSEVVSELGYDIEEIDQEIAEDQRRASELGLNFDSDVNSNAEMI</sequence>
<reference evidence="1" key="1">
    <citation type="submission" date="2020-07" db="EMBL/GenBank/DDBJ databases">
        <title>Multicomponent nature underlies the extraordinary mechanical properties of spider dragline silk.</title>
        <authorList>
            <person name="Kono N."/>
            <person name="Nakamura H."/>
            <person name="Mori M."/>
            <person name="Yoshida Y."/>
            <person name="Ohtoshi R."/>
            <person name="Malay A.D."/>
            <person name="Moran D.A.P."/>
            <person name="Tomita M."/>
            <person name="Numata K."/>
            <person name="Arakawa K."/>
        </authorList>
    </citation>
    <scope>NUCLEOTIDE SEQUENCE</scope>
</reference>
<proteinExistence type="predicted"/>
<evidence type="ECO:0000313" key="1">
    <source>
        <dbReference type="EMBL" id="GFR20985.1"/>
    </source>
</evidence>
<dbReference type="AlphaFoldDB" id="A0A8X6J5G9"/>
<gene>
    <name evidence="1" type="primary">COM42_04385</name>
    <name evidence="1" type="ORF">TNCT_438071</name>
</gene>
<organism evidence="1 2">
    <name type="scientific">Trichonephila clavata</name>
    <name type="common">Joro spider</name>
    <name type="synonym">Nephila clavata</name>
    <dbReference type="NCBI Taxonomy" id="2740835"/>
    <lineage>
        <taxon>Eukaryota</taxon>
        <taxon>Metazoa</taxon>
        <taxon>Ecdysozoa</taxon>
        <taxon>Arthropoda</taxon>
        <taxon>Chelicerata</taxon>
        <taxon>Arachnida</taxon>
        <taxon>Araneae</taxon>
        <taxon>Araneomorphae</taxon>
        <taxon>Entelegynae</taxon>
        <taxon>Araneoidea</taxon>
        <taxon>Nephilidae</taxon>
        <taxon>Trichonephila</taxon>
    </lineage>
</organism>
<evidence type="ECO:0000313" key="2">
    <source>
        <dbReference type="Proteomes" id="UP000887116"/>
    </source>
</evidence>
<dbReference type="GO" id="GO:0005198">
    <property type="term" value="F:structural molecule activity"/>
    <property type="evidence" value="ECO:0007669"/>
    <property type="project" value="InterPro"/>
</dbReference>
<dbReference type="OrthoDB" id="7063437at2759"/>
<dbReference type="Proteomes" id="UP000887116">
    <property type="component" value="Unassembled WGS sequence"/>
</dbReference>
<dbReference type="Pfam" id="PF05136">
    <property type="entry name" value="Phage_portal_2"/>
    <property type="match status" value="1"/>
</dbReference>
<dbReference type="GO" id="GO:0019068">
    <property type="term" value="P:virion assembly"/>
    <property type="evidence" value="ECO:0007669"/>
    <property type="project" value="InterPro"/>
</dbReference>
<protein>
    <submittedName>
        <fullName evidence="1">Phage portal protein</fullName>
    </submittedName>
</protein>